<feature type="domain" description="MADF" evidence="1">
    <location>
        <begin position="13"/>
        <end position="67"/>
    </location>
</feature>
<sequence>MSFADNKKFWAKFITLYRDNRAFWDVRSKEYSNKHIKGESYGKLVEKAKEINPDADEKFVKAKIESLNFISEGIKKIVEVEK</sequence>
<dbReference type="Pfam" id="PF10545">
    <property type="entry name" value="MADF_DNA_bdg"/>
    <property type="match status" value="1"/>
</dbReference>
<evidence type="ECO:0000313" key="3">
    <source>
        <dbReference type="Proteomes" id="UP001162156"/>
    </source>
</evidence>
<dbReference type="AlphaFoldDB" id="A0AAV8Y357"/>
<keyword evidence="3" id="KW-1185">Reference proteome</keyword>
<accession>A0AAV8Y357</accession>
<dbReference type="Proteomes" id="UP001162156">
    <property type="component" value="Unassembled WGS sequence"/>
</dbReference>
<name>A0AAV8Y357_9CUCU</name>
<comment type="caution">
    <text evidence="2">The sequence shown here is derived from an EMBL/GenBank/DDBJ whole genome shotgun (WGS) entry which is preliminary data.</text>
</comment>
<dbReference type="PANTHER" id="PTHR21505">
    <property type="entry name" value="MADF DOMAIN-CONTAINING PROTEIN-RELATED"/>
    <property type="match status" value="1"/>
</dbReference>
<evidence type="ECO:0000259" key="1">
    <source>
        <dbReference type="Pfam" id="PF10545"/>
    </source>
</evidence>
<dbReference type="PANTHER" id="PTHR21505:SF8">
    <property type="entry name" value="DPT-YFP REPRESSOR BY OVEREXPRESSION, ISOFORM D-RELATED"/>
    <property type="match status" value="1"/>
</dbReference>
<proteinExistence type="predicted"/>
<dbReference type="EMBL" id="JANEYF010002509">
    <property type="protein sequence ID" value="KAJ8945465.1"/>
    <property type="molecule type" value="Genomic_DNA"/>
</dbReference>
<protein>
    <recommendedName>
        <fullName evidence="1">MADF domain-containing protein</fullName>
    </recommendedName>
</protein>
<organism evidence="2 3">
    <name type="scientific">Rhamnusium bicolor</name>
    <dbReference type="NCBI Taxonomy" id="1586634"/>
    <lineage>
        <taxon>Eukaryota</taxon>
        <taxon>Metazoa</taxon>
        <taxon>Ecdysozoa</taxon>
        <taxon>Arthropoda</taxon>
        <taxon>Hexapoda</taxon>
        <taxon>Insecta</taxon>
        <taxon>Pterygota</taxon>
        <taxon>Neoptera</taxon>
        <taxon>Endopterygota</taxon>
        <taxon>Coleoptera</taxon>
        <taxon>Polyphaga</taxon>
        <taxon>Cucujiformia</taxon>
        <taxon>Chrysomeloidea</taxon>
        <taxon>Cerambycidae</taxon>
        <taxon>Lepturinae</taxon>
        <taxon>Rhagiini</taxon>
        <taxon>Rhamnusium</taxon>
    </lineage>
</organism>
<evidence type="ECO:0000313" key="2">
    <source>
        <dbReference type="EMBL" id="KAJ8945465.1"/>
    </source>
</evidence>
<gene>
    <name evidence="2" type="ORF">NQ314_009217</name>
</gene>
<dbReference type="InterPro" id="IPR006578">
    <property type="entry name" value="MADF-dom"/>
</dbReference>
<reference evidence="2" key="1">
    <citation type="journal article" date="2023" name="Insect Mol. Biol.">
        <title>Genome sequencing provides insights into the evolution of gene families encoding plant cell wall-degrading enzymes in longhorned beetles.</title>
        <authorList>
            <person name="Shin N.R."/>
            <person name="Okamura Y."/>
            <person name="Kirsch R."/>
            <person name="Pauchet Y."/>
        </authorList>
    </citation>
    <scope>NUCLEOTIDE SEQUENCE</scope>
    <source>
        <strain evidence="2">RBIC_L_NR</strain>
    </source>
</reference>